<protein>
    <recommendedName>
        <fullName evidence="3">Lipoprotein</fullName>
    </recommendedName>
</protein>
<dbReference type="AlphaFoldDB" id="A0A4Q7PFP7"/>
<dbReference type="OrthoDB" id="1160502at2"/>
<reference evidence="1 2" key="1">
    <citation type="submission" date="2019-02" db="EMBL/GenBank/DDBJ databases">
        <title>Genomic Encyclopedia of Type Strains, Phase IV (KMG-IV): sequencing the most valuable type-strain genomes for metagenomic binning, comparative biology and taxonomic classification.</title>
        <authorList>
            <person name="Goeker M."/>
        </authorList>
    </citation>
    <scope>NUCLEOTIDE SEQUENCE [LARGE SCALE GENOMIC DNA]</scope>
    <source>
        <strain evidence="1 2">DSM 17196</strain>
    </source>
</reference>
<accession>A0A4Q7PFP7</accession>
<name>A0A4Q7PFP7_9FLAO</name>
<dbReference type="EMBL" id="SGXE01000001">
    <property type="protein sequence ID" value="RZS99165.1"/>
    <property type="molecule type" value="Genomic_DNA"/>
</dbReference>
<dbReference type="Proteomes" id="UP000292262">
    <property type="component" value="Unassembled WGS sequence"/>
</dbReference>
<dbReference type="RefSeq" id="WP_130285021.1">
    <property type="nucleotide sequence ID" value="NZ_SGXE01000001.1"/>
</dbReference>
<evidence type="ECO:0000313" key="1">
    <source>
        <dbReference type="EMBL" id="RZS99165.1"/>
    </source>
</evidence>
<proteinExistence type="predicted"/>
<organism evidence="1 2">
    <name type="scientific">Aquimarina brevivitae</name>
    <dbReference type="NCBI Taxonomy" id="323412"/>
    <lineage>
        <taxon>Bacteria</taxon>
        <taxon>Pseudomonadati</taxon>
        <taxon>Bacteroidota</taxon>
        <taxon>Flavobacteriia</taxon>
        <taxon>Flavobacteriales</taxon>
        <taxon>Flavobacteriaceae</taxon>
        <taxon>Aquimarina</taxon>
    </lineage>
</organism>
<sequence length="207" mass="23679">MKKILLLLTAAALLSSCEIPGFGEKSSTTSAEISKSKNNKIVFKNNKIVLSSNYELVSVEEFKNRLNALPKDSKFRGIALDQLQEIEAKETEFEVFADKNNVANHVFVYATNFIVFDDYLAAKYVAKLNNELKDESNKQEVRYKRIHGRYFFTNEAKVVKLKYVKAHKKERRFQTEYTVASKTGGMALLVSNVNGVDFEENLKRFLN</sequence>
<evidence type="ECO:0000313" key="2">
    <source>
        <dbReference type="Proteomes" id="UP000292262"/>
    </source>
</evidence>
<comment type="caution">
    <text evidence="1">The sequence shown here is derived from an EMBL/GenBank/DDBJ whole genome shotgun (WGS) entry which is preliminary data.</text>
</comment>
<evidence type="ECO:0008006" key="3">
    <source>
        <dbReference type="Google" id="ProtNLM"/>
    </source>
</evidence>
<dbReference type="PROSITE" id="PS51257">
    <property type="entry name" value="PROKAR_LIPOPROTEIN"/>
    <property type="match status" value="1"/>
</dbReference>
<gene>
    <name evidence="1" type="ORF">EV197_0374</name>
</gene>
<keyword evidence="2" id="KW-1185">Reference proteome</keyword>